<evidence type="ECO:0000256" key="1">
    <source>
        <dbReference type="SAM" id="SignalP"/>
    </source>
</evidence>
<dbReference type="PATRIC" id="fig|1072256.5.peg.1864"/>
<dbReference type="Gene3D" id="3.40.50.1820">
    <property type="entry name" value="alpha/beta hydrolase"/>
    <property type="match status" value="1"/>
</dbReference>
<dbReference type="PANTHER" id="PTHR34853">
    <property type="match status" value="1"/>
</dbReference>
<gene>
    <name evidence="2" type="ORF">CUTER_09465</name>
</gene>
<dbReference type="EMBL" id="CP011546">
    <property type="protein sequence ID" value="AKK11861.1"/>
    <property type="molecule type" value="Genomic_DNA"/>
</dbReference>
<keyword evidence="1" id="KW-0732">Signal</keyword>
<name>A0A0G3HES9_9CORY</name>
<feature type="chain" id="PRO_5002555022" evidence="1">
    <location>
        <begin position="31"/>
        <end position="447"/>
    </location>
</feature>
<sequence length="447" mass="46137">MQKKQFMQCGAAATLSFLLPSLVSPASVVAADLSSFVHETTTGLSDSYDPHDPFYIPPAVIPSQPGTLIRSESAAHPLNVGVDALPGNAHRMLYSSLDVNGRPVAVSGYVIEPLVPWLGSGPTPTVVFAPGTRGAGDACAPSRALGFVAATHSHTDNVNINYELLSQYQALAAGMRVVSTDYIGLGTPGPHTYVLHTEEGRAVLDAARAGLHLAGQPADSPVAFWGYSQGGGAAAAAAELAASYAPELTVAATYAGAPPADLIDVMEAVDGSSIVGVLGYAIAGISDRDPELAAEMDLILNDTGKAFVADSADDCVLDSIASYAGLSTTTLTTDGRTLADIARTHPALREFFDSQHLGNTPVTGPILITTEANDDIIPSAQVEQFAADQCALGASVTFLDHSTPPLTDDVPLAANHAMGMFSDLPYGLAYLADAFNDTPATPNCGSW</sequence>
<dbReference type="AlphaFoldDB" id="A0A0G3HES9"/>
<proteinExistence type="predicted"/>
<dbReference type="GO" id="GO:0004806">
    <property type="term" value="F:triacylglycerol lipase activity"/>
    <property type="evidence" value="ECO:0007669"/>
    <property type="project" value="InterPro"/>
</dbReference>
<dbReference type="Gene3D" id="1.10.260.130">
    <property type="match status" value="1"/>
</dbReference>
<accession>A0A0G3HES9</accession>
<evidence type="ECO:0000313" key="3">
    <source>
        <dbReference type="Proteomes" id="UP000035548"/>
    </source>
</evidence>
<dbReference type="InterPro" id="IPR005152">
    <property type="entry name" value="Lipase_secreted"/>
</dbReference>
<dbReference type="KEGG" id="cut:CUTER_09465"/>
<evidence type="ECO:0000313" key="2">
    <source>
        <dbReference type="EMBL" id="AKK11861.1"/>
    </source>
</evidence>
<dbReference type="Pfam" id="PF03583">
    <property type="entry name" value="LIP"/>
    <property type="match status" value="1"/>
</dbReference>
<dbReference type="GO" id="GO:0016042">
    <property type="term" value="P:lipid catabolic process"/>
    <property type="evidence" value="ECO:0007669"/>
    <property type="project" value="InterPro"/>
</dbReference>
<dbReference type="PANTHER" id="PTHR34853:SF1">
    <property type="entry name" value="LIPASE 5"/>
    <property type="match status" value="1"/>
</dbReference>
<dbReference type="Proteomes" id="UP000035548">
    <property type="component" value="Chromosome"/>
</dbReference>
<reference evidence="2 3" key="1">
    <citation type="journal article" date="2015" name="Genome Announc.">
        <title>Virulence Factor Genes Detected in the Complete Genome Sequence of Corynebacterium uterequi DSM 45634, Isolated from the Uterus of a Maiden Mare.</title>
        <authorList>
            <person name="Ruckert C."/>
            <person name="Kriete M."/>
            <person name="Jaenicke S."/>
            <person name="Winkler A."/>
            <person name="Tauch A."/>
        </authorList>
    </citation>
    <scope>NUCLEOTIDE SEQUENCE [LARGE SCALE GENOMIC DNA]</scope>
    <source>
        <strain evidence="2 3">DSM 45634</strain>
    </source>
</reference>
<reference evidence="3" key="2">
    <citation type="submission" date="2015-05" db="EMBL/GenBank/DDBJ databases">
        <title>Complete genome sequence of Corynebacterium uterequi DSM 45634, isolated from the uterus of a maiden mare.</title>
        <authorList>
            <person name="Ruckert C."/>
            <person name="Albersmeier A."/>
            <person name="Winkler A."/>
            <person name="Tauch A."/>
        </authorList>
    </citation>
    <scope>NUCLEOTIDE SEQUENCE [LARGE SCALE GENOMIC DNA]</scope>
    <source>
        <strain evidence="3">DSM 45634</strain>
    </source>
</reference>
<dbReference type="RefSeq" id="WP_047260183.1">
    <property type="nucleotide sequence ID" value="NZ_CP011546.1"/>
</dbReference>
<dbReference type="SUPFAM" id="SSF53474">
    <property type="entry name" value="alpha/beta-Hydrolases"/>
    <property type="match status" value="1"/>
</dbReference>
<feature type="signal peptide" evidence="1">
    <location>
        <begin position="1"/>
        <end position="30"/>
    </location>
</feature>
<organism evidence="2 3">
    <name type="scientific">Corynebacterium uterequi</name>
    <dbReference type="NCBI Taxonomy" id="1072256"/>
    <lineage>
        <taxon>Bacteria</taxon>
        <taxon>Bacillati</taxon>
        <taxon>Actinomycetota</taxon>
        <taxon>Actinomycetes</taxon>
        <taxon>Mycobacteriales</taxon>
        <taxon>Corynebacteriaceae</taxon>
        <taxon>Corynebacterium</taxon>
    </lineage>
</organism>
<protein>
    <submittedName>
        <fullName evidence="2">Secretory lipase</fullName>
    </submittedName>
</protein>
<dbReference type="InterPro" id="IPR029058">
    <property type="entry name" value="AB_hydrolase_fold"/>
</dbReference>
<dbReference type="OrthoDB" id="9798122at2"/>
<keyword evidence="3" id="KW-1185">Reference proteome</keyword>
<dbReference type="STRING" id="1072256.CUTER_09465"/>